<organism evidence="3 4">
    <name type="scientific">Porites evermanni</name>
    <dbReference type="NCBI Taxonomy" id="104178"/>
    <lineage>
        <taxon>Eukaryota</taxon>
        <taxon>Metazoa</taxon>
        <taxon>Cnidaria</taxon>
        <taxon>Anthozoa</taxon>
        <taxon>Hexacorallia</taxon>
        <taxon>Scleractinia</taxon>
        <taxon>Fungiina</taxon>
        <taxon>Poritidae</taxon>
        <taxon>Porites</taxon>
    </lineage>
</organism>
<evidence type="ECO:0000313" key="4">
    <source>
        <dbReference type="Proteomes" id="UP001159427"/>
    </source>
</evidence>
<comment type="caution">
    <text evidence="3">The sequence shown here is derived from an EMBL/GenBank/DDBJ whole genome shotgun (WGS) entry which is preliminary data.</text>
</comment>
<keyword evidence="1" id="KW-0175">Coiled coil</keyword>
<sequence length="1845" mass="215362">MFGKARSSIPVPGIKSGIPMKRNAQPTSTGRSTQAGTSSGIPVASKTNGRTNSNPELPKDPKILTEMVMNLERQVQEKDDTLRDISDKLSRKSEECESLIEEHEMIRSKSSFDLQQVTEDQDALQETLQKKDRYIQEMEGRHRQETRELKKELEEMNSEHEIELEMLRKEMEDLKLREERWKRVAELKKESDYDSSDVGSRDHSPEVEALKEQMAALQSNYEDEITVLKEKLQTQIMKASEAVEKVENQEFEFQESLSELKIAFEQEKKALLRAHQEEIDELNSKKTNHIEISHNVSMDASQKEHYENQIQQLQDQVANLSSQLEESDNQMAQDLLIMKNEFETQLEEAKGEFDSEKEVLKKTITELKTQAEDVITKHHEDIEQLEQAFKREKEELLVSSQSHEDQVIAGKAMHKKLEEYEIEIRELKENLQKERNEFIESRELLEGMLSEQEKESEEREEKLRDELNEEHQMKVDKVVSDYEQRLQAAERSHIEGKELDEEKRTSEELRLEIKSIKRGHERELEKLYETLETLQSENENLKREFDLVVGDLSSELETTKNDGNQGVKRKTSHVLREQIEIIKGNQEEQIRLLGEDIEWYKQKVAELEGEVERLRGVEGRTEADTDLHTRTAELEYELDVLREESQNTEAELEEYKTKVSDLERQLTRSKNTLEQNSEQEERLQKISGLEKQLEGAIEAKMNSEAKLEEYKTTAENLQKEITELSQTNKKLASEVMNYELQLQNLNEELKTTKERSIDEFTTMQDTIAKLEAEKRNLENTMEKQLKEGEMKMSKLRESIEKEKEDKVAAVDAHKKKSDEIILRLNENIKVLDADCQKYRKEKDALVQEIQQLRKRGLEDEEETSKKVSRYEETIKKLYAKTESLENYQTQSEIEKEDLREELQTLRYSQEIEPIVSAQAVNDNFAGNPGSNLGLEYEQQMKGLAEDYEEKIEKLQAELEAERSKSASNTRRIESTNYEIETLRQTLEEERLSVKNSQDRMIKMQERHDEEVKNLKEQLHVSEKDNEAKKLSNQEVVEKEFSKTIKTLEADLETTLQANNEKAEKLNDVKSQLEKAWHTNEAQEREITKLNYEIEEYRRQQKAKDASSTAEQLTAKEVHAKTVQVLKADLEAQRKLNEEQKNQINELKLELDTFKQQKLTHEANLTAEQLKVNEEHAKTVVGLKAELDTAHKLNETKQKEKEELKQMLEDFQQQQVAHEANLTAEQLKISEAQKSQKQELKKITKENAALKSQLESVQHTNRMQSEELSRSKFERDQLEKTQKQYEKNILAEHMKADEGSARKIKALEEEVKRKTEEMSKLFTVLDTEQKGRERVLLETEKHLTHMHQAEQEKIKSERVISDLKSHNNELRGELIKEKEKFSRYVSQSEKAQSEEHEEVEKLSRSLTESEMDKGKLTGEIETCKDELNKLQEKYNKLKEKFLALKQKHKEEKEKYDEVLLTPRIEMGLQTSLLEPDDLNQTKEQLCSSMKEQVRLEDELEILQRDINKKKSEIQALKRANEVLRRQNQVLYLETESLRKSGHREGVDLPSIEKENEKLIQDKENLEIENRFLKEALSEREKQEEESQEKESLSDNMTLKNQLRESKENQVRIEQENSKLREENDFLLKQGKRLQSQVDKLEEEVGRLKGRTPVTSTPKSNTQPPAFVSEFIRSETGNQLNVESLPESSLMASPSSSLEAQRYAEENQRIKEQLLVLQTRLRSKEHDVKIQNNLQPEAVQDLVNERQELLAQIESLKELLEKHDDKELNNNQTKANPKVMEWVCNEKANTSAGHLFSSPLQTPRSGPTPVTGFTASNLQEFDFSVESYLGSAYWEASKFLDRLQQVN</sequence>
<feature type="compositionally biased region" description="Polar residues" evidence="2">
    <location>
        <begin position="24"/>
        <end position="55"/>
    </location>
</feature>
<proteinExistence type="predicted"/>
<feature type="coiled-coil region" evidence="1">
    <location>
        <begin position="499"/>
        <end position="551"/>
    </location>
</feature>
<dbReference type="Proteomes" id="UP001159427">
    <property type="component" value="Unassembled WGS sequence"/>
</dbReference>
<evidence type="ECO:0000256" key="1">
    <source>
        <dbReference type="SAM" id="Coils"/>
    </source>
</evidence>
<feature type="region of interest" description="Disordered" evidence="2">
    <location>
        <begin position="447"/>
        <end position="469"/>
    </location>
</feature>
<feature type="compositionally biased region" description="Basic and acidic residues" evidence="2">
    <location>
        <begin position="1576"/>
        <end position="1591"/>
    </location>
</feature>
<feature type="compositionally biased region" description="Basic and acidic residues" evidence="2">
    <location>
        <begin position="1390"/>
        <end position="1402"/>
    </location>
</feature>
<feature type="region of interest" description="Disordered" evidence="2">
    <location>
        <begin position="1"/>
        <end position="92"/>
    </location>
</feature>
<feature type="compositionally biased region" description="Basic and acidic residues" evidence="2">
    <location>
        <begin position="1600"/>
        <end position="1615"/>
    </location>
</feature>
<feature type="region of interest" description="Disordered" evidence="2">
    <location>
        <begin position="1250"/>
        <end position="1271"/>
    </location>
</feature>
<feature type="coiled-coil region" evidence="1">
    <location>
        <begin position="1698"/>
        <end position="1774"/>
    </location>
</feature>
<reference evidence="3 4" key="1">
    <citation type="submission" date="2022-05" db="EMBL/GenBank/DDBJ databases">
        <authorList>
            <consortium name="Genoscope - CEA"/>
            <person name="William W."/>
        </authorList>
    </citation>
    <scope>NUCLEOTIDE SEQUENCE [LARGE SCALE GENOMIC DNA]</scope>
</reference>
<name>A0ABN8LG70_9CNID</name>
<feature type="compositionally biased region" description="Basic and acidic residues" evidence="2">
    <location>
        <begin position="74"/>
        <end position="92"/>
    </location>
</feature>
<feature type="region of interest" description="Disordered" evidence="2">
    <location>
        <begin position="1576"/>
        <end position="1615"/>
    </location>
</feature>
<feature type="coiled-coil region" evidence="1">
    <location>
        <begin position="590"/>
        <end position="904"/>
    </location>
</feature>
<feature type="coiled-coil region" evidence="1">
    <location>
        <begin position="1412"/>
        <end position="1453"/>
    </location>
</feature>
<keyword evidence="4" id="KW-1185">Reference proteome</keyword>
<accession>A0ABN8LG70</accession>
<protein>
    <submittedName>
        <fullName evidence="3">Uncharacterized protein</fullName>
    </submittedName>
</protein>
<dbReference type="EMBL" id="CALNXI010000032">
    <property type="protein sequence ID" value="CAH3015974.1"/>
    <property type="molecule type" value="Genomic_DNA"/>
</dbReference>
<feature type="compositionally biased region" description="Polar residues" evidence="2">
    <location>
        <begin position="1252"/>
        <end position="1262"/>
    </location>
</feature>
<evidence type="ECO:0000256" key="2">
    <source>
        <dbReference type="SAM" id="MobiDB-lite"/>
    </source>
</evidence>
<feature type="region of interest" description="Disordered" evidence="2">
    <location>
        <begin position="1385"/>
        <end position="1412"/>
    </location>
</feature>
<evidence type="ECO:0000313" key="3">
    <source>
        <dbReference type="EMBL" id="CAH3015974.1"/>
    </source>
</evidence>
<gene>
    <name evidence="3" type="ORF">PEVE_00024008</name>
</gene>